<dbReference type="GO" id="GO:0031507">
    <property type="term" value="P:heterochromatin formation"/>
    <property type="evidence" value="ECO:0007669"/>
    <property type="project" value="TreeGrafter"/>
</dbReference>
<dbReference type="GO" id="GO:0070210">
    <property type="term" value="C:Rpd3L-Expanded complex"/>
    <property type="evidence" value="ECO:0007669"/>
    <property type="project" value="TreeGrafter"/>
</dbReference>
<dbReference type="AlphaFoldDB" id="A0AA38PAG5"/>
<dbReference type="PRINTS" id="PR01270">
    <property type="entry name" value="HDASUPER"/>
</dbReference>
<dbReference type="InterPro" id="IPR037138">
    <property type="entry name" value="His_deacetylse_dom_sf"/>
</dbReference>
<dbReference type="Proteomes" id="UP001163846">
    <property type="component" value="Unassembled WGS sequence"/>
</dbReference>
<dbReference type="InterPro" id="IPR023696">
    <property type="entry name" value="Ureohydrolase_dom_sf"/>
</dbReference>
<dbReference type="Pfam" id="PF00850">
    <property type="entry name" value="Hist_deacetyl"/>
    <property type="match status" value="1"/>
</dbReference>
<evidence type="ECO:0000259" key="6">
    <source>
        <dbReference type="Pfam" id="PF00850"/>
    </source>
</evidence>
<dbReference type="CDD" id="cd09991">
    <property type="entry name" value="HDAC_classI"/>
    <property type="match status" value="1"/>
</dbReference>
<dbReference type="InterPro" id="IPR023801">
    <property type="entry name" value="His_deacetylse_dom"/>
</dbReference>
<dbReference type="InterPro" id="IPR003084">
    <property type="entry name" value="HDAC_I/II"/>
</dbReference>
<comment type="caution">
    <text evidence="7">The sequence shown here is derived from an EMBL/GenBank/DDBJ whole genome shotgun (WGS) entry which is preliminary data.</text>
</comment>
<dbReference type="PANTHER" id="PTHR10625:SF2">
    <property type="entry name" value="HISTONE DEACETYLASE"/>
    <property type="match status" value="1"/>
</dbReference>
<feature type="compositionally biased region" description="Low complexity" evidence="5">
    <location>
        <begin position="494"/>
        <end position="504"/>
    </location>
</feature>
<feature type="region of interest" description="Disordered" evidence="5">
    <location>
        <begin position="761"/>
        <end position="800"/>
    </location>
</feature>
<organism evidence="7 8">
    <name type="scientific">Lentinula raphanica</name>
    <dbReference type="NCBI Taxonomy" id="153919"/>
    <lineage>
        <taxon>Eukaryota</taxon>
        <taxon>Fungi</taxon>
        <taxon>Dikarya</taxon>
        <taxon>Basidiomycota</taxon>
        <taxon>Agaricomycotina</taxon>
        <taxon>Agaricomycetes</taxon>
        <taxon>Agaricomycetidae</taxon>
        <taxon>Agaricales</taxon>
        <taxon>Marasmiineae</taxon>
        <taxon>Omphalotaceae</taxon>
        <taxon>Lentinula</taxon>
    </lineage>
</organism>
<protein>
    <recommendedName>
        <fullName evidence="2">histone deacetylase</fullName>
        <ecNumber evidence="2">3.5.1.98</ecNumber>
    </recommendedName>
</protein>
<dbReference type="PRINTS" id="PR01271">
    <property type="entry name" value="HISDACETLASE"/>
</dbReference>
<gene>
    <name evidence="7" type="ORF">F5878DRAFT_129693</name>
</gene>
<proteinExistence type="inferred from homology"/>
<feature type="domain" description="Histone deacetylase" evidence="6">
    <location>
        <begin position="23"/>
        <end position="316"/>
    </location>
</feature>
<feature type="region of interest" description="Disordered" evidence="5">
    <location>
        <begin position="372"/>
        <end position="396"/>
    </location>
</feature>
<keyword evidence="8" id="KW-1185">Reference proteome</keyword>
<feature type="compositionally biased region" description="Pro residues" evidence="5">
    <location>
        <begin position="381"/>
        <end position="394"/>
    </location>
</feature>
<feature type="region of interest" description="Disordered" evidence="5">
    <location>
        <begin position="483"/>
        <end position="589"/>
    </location>
</feature>
<feature type="compositionally biased region" description="Acidic residues" evidence="5">
    <location>
        <begin position="772"/>
        <end position="789"/>
    </location>
</feature>
<feature type="compositionally biased region" description="Acidic residues" evidence="5">
    <location>
        <begin position="505"/>
        <end position="518"/>
    </location>
</feature>
<evidence type="ECO:0000256" key="3">
    <source>
        <dbReference type="ARBA" id="ARBA00022801"/>
    </source>
</evidence>
<dbReference type="EMBL" id="MU806134">
    <property type="protein sequence ID" value="KAJ3839333.1"/>
    <property type="molecule type" value="Genomic_DNA"/>
</dbReference>
<evidence type="ECO:0000256" key="1">
    <source>
        <dbReference type="ARBA" id="ARBA00006457"/>
    </source>
</evidence>
<dbReference type="GO" id="GO:0141221">
    <property type="term" value="F:histone deacetylase activity, hydrolytic mechanism"/>
    <property type="evidence" value="ECO:0007669"/>
    <property type="project" value="UniProtKB-EC"/>
</dbReference>
<evidence type="ECO:0000256" key="4">
    <source>
        <dbReference type="ARBA" id="ARBA00022853"/>
    </source>
</evidence>
<evidence type="ECO:0000313" key="7">
    <source>
        <dbReference type="EMBL" id="KAJ3839333.1"/>
    </source>
</evidence>
<name>A0AA38PAG5_9AGAR</name>
<dbReference type="EC" id="3.5.1.98" evidence="2"/>
<accession>A0AA38PAG5</accession>
<feature type="compositionally biased region" description="Low complexity" evidence="5">
    <location>
        <begin position="688"/>
        <end position="697"/>
    </location>
</feature>
<dbReference type="SUPFAM" id="SSF52768">
    <property type="entry name" value="Arginase/deacetylase"/>
    <property type="match status" value="1"/>
</dbReference>
<dbReference type="PANTHER" id="PTHR10625">
    <property type="entry name" value="HISTONE DEACETYLASE HDAC1-RELATED"/>
    <property type="match status" value="1"/>
</dbReference>
<comment type="similarity">
    <text evidence="1">Belongs to the histone deacetylase family. HD type 1 subfamily.</text>
</comment>
<feature type="compositionally biased region" description="Low complexity" evidence="5">
    <location>
        <begin position="716"/>
        <end position="726"/>
    </location>
</feature>
<evidence type="ECO:0000256" key="5">
    <source>
        <dbReference type="SAM" id="MobiDB-lite"/>
    </source>
</evidence>
<sequence length="800" mass="87938">MSKRRVSYFYDPDVGSYTYGLGHPMKPHRILMAHELISSYPPHLLLSHPSLTHLRPPRASAQQMTAFHTDEYVHFLSRVTPETVDELTGRGTQFLVGDDNPAFEGVWEFCTISAGGSIAAAKRINEGRSDIAINWAGGLHHAKKREASGFCYINDIVLAILDLLRVFPRVLYVDIDCHHGDGVEEAFYTTDRVMTCSFHKYGEYFPGTGTQEDRGRGKGRGYALNVPLKDGMSDETFKSVFDPVMDRILAVFRPAAIILQCGADSLSGDKLGCFNLTMQGHAHCTSFLRKFNIPLILLGGGGYTVKNVARAWCYETGCALGVQHELVPENEEGGMMPWNEYFEWFGPRYRLEVVKNNMEDVNLRIADPQESDELMGQGQDNPPPGTSPRVPIPIPRDTSRTWKQTEIDRVRERALQQIKELEGRIGAPSVQMMDVPRESVAEHVGFFNKTAQGKVKEREWKDELDAKLAQHSRYVYHLQTHSSSYNRHHHRHPSPSSSQSSPSTSDDDRDGSEDENEHDYDSDNSHNSRNSNYSSALRSTRSTRSQARGHSTNHAHSTNNNKGGTSRRSHPHSPAPPPHRSSSSWSAARKRMSMITNMVFEVPLCAGDTITTATAAATANGYGTTAEQYVGSRDGKQGRRRFFFDTGVDLGLGLGGLGTTMNLGGLQTHGINGIDTLPSSRGASPFPAGGSVSGRSTRSVRETREATEDIGDLGDAGDAPDAPDAPDAADEDTVMMDMDSRGGTPRAMSTEISSRISNTLTLNGHRGRSALEEEVEIEGEVDGDGDESGELGMMGMDVSR</sequence>
<feature type="compositionally biased region" description="Low complexity" evidence="5">
    <location>
        <begin position="527"/>
        <end position="561"/>
    </location>
</feature>
<evidence type="ECO:0000256" key="2">
    <source>
        <dbReference type="ARBA" id="ARBA00012111"/>
    </source>
</evidence>
<reference evidence="7" key="1">
    <citation type="submission" date="2022-08" db="EMBL/GenBank/DDBJ databases">
        <authorList>
            <consortium name="DOE Joint Genome Institute"/>
            <person name="Min B."/>
            <person name="Riley R."/>
            <person name="Sierra-Patev S."/>
            <person name="Naranjo-Ortiz M."/>
            <person name="Looney B."/>
            <person name="Konkel Z."/>
            <person name="Slot J.C."/>
            <person name="Sakamoto Y."/>
            <person name="Steenwyk J.L."/>
            <person name="Rokas A."/>
            <person name="Carro J."/>
            <person name="Camarero S."/>
            <person name="Ferreira P."/>
            <person name="Molpeceres G."/>
            <person name="Ruiz-Duenas F.J."/>
            <person name="Serrano A."/>
            <person name="Henrissat B."/>
            <person name="Drula E."/>
            <person name="Hughes K.W."/>
            <person name="Mata J.L."/>
            <person name="Ishikawa N.K."/>
            <person name="Vargas-Isla R."/>
            <person name="Ushijima S."/>
            <person name="Smith C.A."/>
            <person name="Ahrendt S."/>
            <person name="Andreopoulos W."/>
            <person name="He G."/>
            <person name="Labutti K."/>
            <person name="Lipzen A."/>
            <person name="Ng V."/>
            <person name="Sandor L."/>
            <person name="Barry K."/>
            <person name="Martinez A.T."/>
            <person name="Xiao Y."/>
            <person name="Gibbons J.G."/>
            <person name="Terashima K."/>
            <person name="Hibbett D.S."/>
            <person name="Grigoriev I.V."/>
        </authorList>
    </citation>
    <scope>NUCLEOTIDE SEQUENCE</scope>
    <source>
        <strain evidence="7">TFB9207</strain>
    </source>
</reference>
<feature type="compositionally biased region" description="Low complexity" evidence="5">
    <location>
        <begin position="790"/>
        <end position="800"/>
    </location>
</feature>
<keyword evidence="3" id="KW-0378">Hydrolase</keyword>
<keyword evidence="4" id="KW-0156">Chromatin regulator</keyword>
<evidence type="ECO:0000313" key="8">
    <source>
        <dbReference type="Proteomes" id="UP001163846"/>
    </source>
</evidence>
<dbReference type="InterPro" id="IPR000286">
    <property type="entry name" value="HDACs"/>
</dbReference>
<dbReference type="Gene3D" id="3.40.800.20">
    <property type="entry name" value="Histone deacetylase domain"/>
    <property type="match status" value="1"/>
</dbReference>
<feature type="region of interest" description="Disordered" evidence="5">
    <location>
        <begin position="680"/>
        <end position="748"/>
    </location>
</feature>